<feature type="transmembrane region" description="Helical" evidence="1">
    <location>
        <begin position="7"/>
        <end position="28"/>
    </location>
</feature>
<dbReference type="RefSeq" id="WP_252915345.1">
    <property type="nucleotide sequence ID" value="NZ_CP159480.1"/>
</dbReference>
<keyword evidence="1" id="KW-1133">Transmembrane helix</keyword>
<organism evidence="2 3">
    <name type="scientific">Hoeflea alexandrii</name>
    <dbReference type="NCBI Taxonomy" id="288436"/>
    <lineage>
        <taxon>Bacteria</taxon>
        <taxon>Pseudomonadati</taxon>
        <taxon>Pseudomonadota</taxon>
        <taxon>Alphaproteobacteria</taxon>
        <taxon>Hyphomicrobiales</taxon>
        <taxon>Rhizobiaceae</taxon>
        <taxon>Hoeflea</taxon>
    </lineage>
</organism>
<keyword evidence="1" id="KW-0472">Membrane</keyword>
<dbReference type="InterPro" id="IPR053803">
    <property type="entry name" value="DUF6949"/>
</dbReference>
<feature type="transmembrane region" description="Helical" evidence="1">
    <location>
        <begin position="80"/>
        <end position="104"/>
    </location>
</feature>
<keyword evidence="3" id="KW-1185">Reference proteome</keyword>
<gene>
    <name evidence="2" type="ORF">GTW23_08155</name>
</gene>
<dbReference type="EMBL" id="JAAAML010000001">
    <property type="protein sequence ID" value="MCO6408141.1"/>
    <property type="molecule type" value="Genomic_DNA"/>
</dbReference>
<sequence>MIYSLDFLATIFAMATGFAAAWVGLELVRLAGWREPQFAGMRAHPVRVGMELALAAVVGPRLLLINGFRNWRAGMVSLPLYAVLALVAAGWSICSGVLVLQMAFASGYFLA</sequence>
<dbReference type="Pfam" id="PF22258">
    <property type="entry name" value="DUF6949"/>
    <property type="match status" value="1"/>
</dbReference>
<evidence type="ECO:0000256" key="1">
    <source>
        <dbReference type="SAM" id="Phobius"/>
    </source>
</evidence>
<comment type="caution">
    <text evidence="2">The sequence shown here is derived from an EMBL/GenBank/DDBJ whole genome shotgun (WGS) entry which is preliminary data.</text>
</comment>
<evidence type="ECO:0000313" key="3">
    <source>
        <dbReference type="Proteomes" id="UP001320715"/>
    </source>
</evidence>
<keyword evidence="1" id="KW-0812">Transmembrane</keyword>
<feature type="transmembrane region" description="Helical" evidence="1">
    <location>
        <begin position="48"/>
        <end position="68"/>
    </location>
</feature>
<name>A0ABT1CRY4_9HYPH</name>
<dbReference type="Proteomes" id="UP001320715">
    <property type="component" value="Unassembled WGS sequence"/>
</dbReference>
<evidence type="ECO:0000313" key="2">
    <source>
        <dbReference type="EMBL" id="MCO6408141.1"/>
    </source>
</evidence>
<proteinExistence type="predicted"/>
<reference evidence="2 3" key="1">
    <citation type="submission" date="2020-01" db="EMBL/GenBank/DDBJ databases">
        <title>Genomes of bacteria type strains.</title>
        <authorList>
            <person name="Chen J."/>
            <person name="Zhu S."/>
            <person name="Yang J."/>
        </authorList>
    </citation>
    <scope>NUCLEOTIDE SEQUENCE [LARGE SCALE GENOMIC DNA]</scope>
    <source>
        <strain evidence="2 3">DSM 16655</strain>
    </source>
</reference>
<accession>A0ABT1CRY4</accession>
<protein>
    <recommendedName>
        <fullName evidence="4">Branched-chain amino acid transport</fullName>
    </recommendedName>
</protein>
<evidence type="ECO:0008006" key="4">
    <source>
        <dbReference type="Google" id="ProtNLM"/>
    </source>
</evidence>